<protein>
    <submittedName>
        <fullName evidence="2">Uncharacterized protein</fullName>
    </submittedName>
</protein>
<sequence length="92" mass="10683">MQKLASLYKLCTGSEAQIVDPDLMRTAINHCIEELLNEMGMYPLKKVKECIKVLEAEKKLSERKAEEALRAQRLQQRLQRNVKLSTKKPKKK</sequence>
<evidence type="ECO:0000313" key="3">
    <source>
        <dbReference type="Proteomes" id="UP000054359"/>
    </source>
</evidence>
<dbReference type="Proteomes" id="UP000054359">
    <property type="component" value="Unassembled WGS sequence"/>
</dbReference>
<accession>A0A087U1F6</accession>
<feature type="coiled-coil region" evidence="1">
    <location>
        <begin position="44"/>
        <end position="77"/>
    </location>
</feature>
<dbReference type="AlphaFoldDB" id="A0A087U1F6"/>
<keyword evidence="1" id="KW-0175">Coiled coil</keyword>
<organism evidence="2 3">
    <name type="scientific">Stegodyphus mimosarum</name>
    <name type="common">African social velvet spider</name>
    <dbReference type="NCBI Taxonomy" id="407821"/>
    <lineage>
        <taxon>Eukaryota</taxon>
        <taxon>Metazoa</taxon>
        <taxon>Ecdysozoa</taxon>
        <taxon>Arthropoda</taxon>
        <taxon>Chelicerata</taxon>
        <taxon>Arachnida</taxon>
        <taxon>Araneae</taxon>
        <taxon>Araneomorphae</taxon>
        <taxon>Entelegynae</taxon>
        <taxon>Eresoidea</taxon>
        <taxon>Eresidae</taxon>
        <taxon>Stegodyphus</taxon>
    </lineage>
</organism>
<evidence type="ECO:0000256" key="1">
    <source>
        <dbReference type="SAM" id="Coils"/>
    </source>
</evidence>
<keyword evidence="3" id="KW-1185">Reference proteome</keyword>
<reference evidence="2 3" key="1">
    <citation type="submission" date="2013-11" db="EMBL/GenBank/DDBJ databases">
        <title>Genome sequencing of Stegodyphus mimosarum.</title>
        <authorList>
            <person name="Bechsgaard J."/>
        </authorList>
    </citation>
    <scope>NUCLEOTIDE SEQUENCE [LARGE SCALE GENOMIC DNA]</scope>
</reference>
<dbReference type="OrthoDB" id="6430052at2759"/>
<proteinExistence type="predicted"/>
<evidence type="ECO:0000313" key="2">
    <source>
        <dbReference type="EMBL" id="KFM71195.1"/>
    </source>
</evidence>
<feature type="non-terminal residue" evidence="2">
    <location>
        <position position="92"/>
    </location>
</feature>
<name>A0A087U1F6_STEMI</name>
<gene>
    <name evidence="2" type="ORF">X975_03708</name>
</gene>
<dbReference type="EMBL" id="KK117700">
    <property type="protein sequence ID" value="KFM71195.1"/>
    <property type="molecule type" value="Genomic_DNA"/>
</dbReference>